<feature type="region of interest" description="Disordered" evidence="1">
    <location>
        <begin position="1"/>
        <end position="21"/>
    </location>
</feature>
<reference evidence="2 3" key="1">
    <citation type="submission" date="2020-02" db="EMBL/GenBank/DDBJ databases">
        <authorList>
            <person name="Khan S.A."/>
            <person name="Jeon C.O."/>
            <person name="Chun B.H."/>
        </authorList>
    </citation>
    <scope>NUCLEOTIDE SEQUENCE [LARGE SCALE GENOMIC DNA]</scope>
    <source>
        <strain evidence="2 3">H239</strain>
    </source>
</reference>
<dbReference type="AlphaFoldDB" id="A0A6M1SIZ0"/>
<evidence type="ECO:0000313" key="2">
    <source>
        <dbReference type="EMBL" id="NGP16496.1"/>
    </source>
</evidence>
<dbReference type="Gene3D" id="3.30.70.1060">
    <property type="entry name" value="Dimeric alpha+beta barrel"/>
    <property type="match status" value="1"/>
</dbReference>
<gene>
    <name evidence="2" type="ORF">G5575_01280</name>
</gene>
<protein>
    <submittedName>
        <fullName evidence="2">Transcription initiation protein</fullName>
    </submittedName>
</protein>
<keyword evidence="3" id="KW-1185">Reference proteome</keyword>
<dbReference type="InterPro" id="IPR011008">
    <property type="entry name" value="Dimeric_a/b-barrel"/>
</dbReference>
<dbReference type="Proteomes" id="UP000474802">
    <property type="component" value="Unassembled WGS sequence"/>
</dbReference>
<proteinExistence type="predicted"/>
<evidence type="ECO:0000256" key="1">
    <source>
        <dbReference type="SAM" id="MobiDB-lite"/>
    </source>
</evidence>
<dbReference type="SUPFAM" id="SSF54909">
    <property type="entry name" value="Dimeric alpha+beta barrel"/>
    <property type="match status" value="1"/>
</dbReference>
<comment type="caution">
    <text evidence="2">The sequence shown here is derived from an EMBL/GenBank/DDBJ whole genome shotgun (WGS) entry which is preliminary data.</text>
</comment>
<sequence>MPRYLTIGYGDQSGYDRTPPSVRDEAHAADAAQVAKGAIIGVAGKPVQVRNPEATGVVSAAGQFMKADLPVAGFGIIEASSMEEAIALAAKTPRAVAHEVVEVWPLEMLD</sequence>
<name>A0A6M1SIZ0_9HYPH</name>
<dbReference type="EMBL" id="JAALFG010000001">
    <property type="protein sequence ID" value="NGP16496.1"/>
    <property type="molecule type" value="Genomic_DNA"/>
</dbReference>
<reference evidence="2 3" key="2">
    <citation type="submission" date="2020-03" db="EMBL/GenBank/DDBJ databases">
        <title>Devosia chinhatensis sp. nov., isolated from a hexachlorocyclohexane (HCH) dump site in India.</title>
        <authorList>
            <person name="Kumar M."/>
            <person name="Lal R."/>
        </authorList>
    </citation>
    <scope>NUCLEOTIDE SEQUENCE [LARGE SCALE GENOMIC DNA]</scope>
    <source>
        <strain evidence="2 3">H239</strain>
    </source>
</reference>
<evidence type="ECO:0000313" key="3">
    <source>
        <dbReference type="Proteomes" id="UP000474802"/>
    </source>
</evidence>
<organism evidence="2 3">
    <name type="scientific">Devosia aurantiaca</name>
    <dbReference type="NCBI Taxonomy" id="2714858"/>
    <lineage>
        <taxon>Bacteria</taxon>
        <taxon>Pseudomonadati</taxon>
        <taxon>Pseudomonadota</taxon>
        <taxon>Alphaproteobacteria</taxon>
        <taxon>Hyphomicrobiales</taxon>
        <taxon>Devosiaceae</taxon>
        <taxon>Devosia</taxon>
    </lineage>
</organism>
<dbReference type="RefSeq" id="WP_164532751.1">
    <property type="nucleotide sequence ID" value="NZ_JAALFG010000001.1"/>
</dbReference>
<accession>A0A6M1SIZ0</accession>